<name>A0A8J4A1P0_9ACTN</name>
<sequence length="310" mass="33661">MRYAPVAGLDTPVSRLVLGSMAFGPDRSAHWFPLLDRYRDAGGNCVDTAAIYGNGAAERTVGAWMAERGNRDDIVLIGKGACTTECTPDLVSTELDGSLRRLGTDHVDLYLMHRDNPDVPVGRFVERLNEHLRAGQVRAFGGSNWSPRRLAEANAYAERHGLVGFAAGSPQFSLGHWNEPPWPGCLTATDPPTRRWYATSGLALFAWSSQASGFFTGRHSPADGAVPPDTDPARVWFNAGNIRRLERVRAMATRRGVPMAQISLAYVLSQPAHVFALTGPLTLGELDDAVAAVDLSLTADDLRHLDLEDD</sequence>
<dbReference type="PANTHER" id="PTHR43364:SF4">
    <property type="entry name" value="NAD(P)-LINKED OXIDOREDUCTASE SUPERFAMILY PROTEIN"/>
    <property type="match status" value="1"/>
</dbReference>
<accession>A0A8J4A1P0</accession>
<feature type="domain" description="NADP-dependent oxidoreductase" evidence="2">
    <location>
        <begin position="15"/>
        <end position="306"/>
    </location>
</feature>
<dbReference type="PRINTS" id="PR00069">
    <property type="entry name" value="ALDKETRDTASE"/>
</dbReference>
<keyword evidence="1" id="KW-0560">Oxidoreductase</keyword>
<dbReference type="InterPro" id="IPR036812">
    <property type="entry name" value="NAD(P)_OxRdtase_dom_sf"/>
</dbReference>
<dbReference type="Gene3D" id="3.20.20.100">
    <property type="entry name" value="NADP-dependent oxidoreductase domain"/>
    <property type="match status" value="1"/>
</dbReference>
<comment type="caution">
    <text evidence="3">The sequence shown here is derived from an EMBL/GenBank/DDBJ whole genome shotgun (WGS) entry which is preliminary data.</text>
</comment>
<dbReference type="CDD" id="cd19082">
    <property type="entry name" value="AKR_AKR10A1_2"/>
    <property type="match status" value="1"/>
</dbReference>
<proteinExistence type="predicted"/>
<dbReference type="InterPro" id="IPR050523">
    <property type="entry name" value="AKR_Detox_Biosynth"/>
</dbReference>
<evidence type="ECO:0000256" key="1">
    <source>
        <dbReference type="ARBA" id="ARBA00023002"/>
    </source>
</evidence>
<evidence type="ECO:0000313" key="4">
    <source>
        <dbReference type="Proteomes" id="UP000635606"/>
    </source>
</evidence>
<dbReference type="AlphaFoldDB" id="A0A8J4A1P0"/>
<dbReference type="Proteomes" id="UP000635606">
    <property type="component" value="Unassembled WGS sequence"/>
</dbReference>
<dbReference type="Pfam" id="PF00248">
    <property type="entry name" value="Aldo_ket_red"/>
    <property type="match status" value="1"/>
</dbReference>
<dbReference type="SUPFAM" id="SSF51430">
    <property type="entry name" value="NAD(P)-linked oxidoreductase"/>
    <property type="match status" value="1"/>
</dbReference>
<dbReference type="GO" id="GO:0016491">
    <property type="term" value="F:oxidoreductase activity"/>
    <property type="evidence" value="ECO:0007669"/>
    <property type="project" value="UniProtKB-KW"/>
</dbReference>
<evidence type="ECO:0000259" key="2">
    <source>
        <dbReference type="Pfam" id="PF00248"/>
    </source>
</evidence>
<dbReference type="GO" id="GO:0005829">
    <property type="term" value="C:cytosol"/>
    <property type="evidence" value="ECO:0007669"/>
    <property type="project" value="TreeGrafter"/>
</dbReference>
<reference evidence="3" key="1">
    <citation type="submission" date="2021-01" db="EMBL/GenBank/DDBJ databases">
        <title>Whole genome shotgun sequence of Virgisporangium ochraceum NBRC 16418.</title>
        <authorList>
            <person name="Komaki H."/>
            <person name="Tamura T."/>
        </authorList>
    </citation>
    <scope>NUCLEOTIDE SEQUENCE</scope>
    <source>
        <strain evidence="3">NBRC 16418</strain>
    </source>
</reference>
<gene>
    <name evidence="3" type="ORF">Voc01_073900</name>
</gene>
<organism evidence="3 4">
    <name type="scientific">Virgisporangium ochraceum</name>
    <dbReference type="NCBI Taxonomy" id="65505"/>
    <lineage>
        <taxon>Bacteria</taxon>
        <taxon>Bacillati</taxon>
        <taxon>Actinomycetota</taxon>
        <taxon>Actinomycetes</taxon>
        <taxon>Micromonosporales</taxon>
        <taxon>Micromonosporaceae</taxon>
        <taxon>Virgisporangium</taxon>
    </lineage>
</organism>
<dbReference type="EMBL" id="BOPH01000102">
    <property type="protein sequence ID" value="GIJ72473.1"/>
    <property type="molecule type" value="Genomic_DNA"/>
</dbReference>
<keyword evidence="4" id="KW-1185">Reference proteome</keyword>
<dbReference type="InterPro" id="IPR020471">
    <property type="entry name" value="AKR"/>
</dbReference>
<evidence type="ECO:0000313" key="3">
    <source>
        <dbReference type="EMBL" id="GIJ72473.1"/>
    </source>
</evidence>
<dbReference type="RefSeq" id="WP_203932334.1">
    <property type="nucleotide sequence ID" value="NZ_BOPH01000102.1"/>
</dbReference>
<protein>
    <recommendedName>
        <fullName evidence="2">NADP-dependent oxidoreductase domain-containing protein</fullName>
    </recommendedName>
</protein>
<dbReference type="InterPro" id="IPR023210">
    <property type="entry name" value="NADP_OxRdtase_dom"/>
</dbReference>
<dbReference type="PANTHER" id="PTHR43364">
    <property type="entry name" value="NADH-SPECIFIC METHYLGLYOXAL REDUCTASE-RELATED"/>
    <property type="match status" value="1"/>
</dbReference>